<keyword evidence="1" id="KW-0547">Nucleotide-binding</keyword>
<dbReference type="PANTHER" id="PTHR10492">
    <property type="match status" value="1"/>
</dbReference>
<keyword evidence="1" id="KW-0234">DNA repair</keyword>
<sequence length="109" mass="12230">MQPGQDCSSNITKWDCKVAKESDEASMTKRHAVEALDNSLCDIMDRPRLPFGGKTMVFGGDSRQVLPVIRKGTRSQIVAASLRKSYIWESMAHLKLVRNMTAQSDPWFA</sequence>
<accession>A0AAQ3SYI2</accession>
<gene>
    <name evidence="3" type="ORF">U9M48_012823</name>
</gene>
<dbReference type="GO" id="GO:0043139">
    <property type="term" value="F:5'-3' DNA helicase activity"/>
    <property type="evidence" value="ECO:0007669"/>
    <property type="project" value="UniProtKB-EC"/>
</dbReference>
<organism evidence="3 4">
    <name type="scientific">Paspalum notatum var. saurae</name>
    <dbReference type="NCBI Taxonomy" id="547442"/>
    <lineage>
        <taxon>Eukaryota</taxon>
        <taxon>Viridiplantae</taxon>
        <taxon>Streptophyta</taxon>
        <taxon>Embryophyta</taxon>
        <taxon>Tracheophyta</taxon>
        <taxon>Spermatophyta</taxon>
        <taxon>Magnoliopsida</taxon>
        <taxon>Liliopsida</taxon>
        <taxon>Poales</taxon>
        <taxon>Poaceae</taxon>
        <taxon>PACMAD clade</taxon>
        <taxon>Panicoideae</taxon>
        <taxon>Andropogonodae</taxon>
        <taxon>Paspaleae</taxon>
        <taxon>Paspalinae</taxon>
        <taxon>Paspalum</taxon>
    </lineage>
</organism>
<proteinExistence type="inferred from homology"/>
<keyword evidence="1" id="KW-0347">Helicase</keyword>
<dbReference type="GO" id="GO:0006310">
    <property type="term" value="P:DNA recombination"/>
    <property type="evidence" value="ECO:0007669"/>
    <property type="project" value="UniProtKB-KW"/>
</dbReference>
<keyword evidence="1" id="KW-0378">Hydrolase</keyword>
<dbReference type="GO" id="GO:0005524">
    <property type="term" value="F:ATP binding"/>
    <property type="evidence" value="ECO:0007669"/>
    <property type="project" value="UniProtKB-KW"/>
</dbReference>
<dbReference type="InterPro" id="IPR010285">
    <property type="entry name" value="DNA_helicase_pif1-like_DEAD"/>
</dbReference>
<keyword evidence="1" id="KW-0227">DNA damage</keyword>
<comment type="catalytic activity">
    <reaction evidence="1">
        <text>ATP + H2O = ADP + phosphate + H(+)</text>
        <dbReference type="Rhea" id="RHEA:13065"/>
        <dbReference type="ChEBI" id="CHEBI:15377"/>
        <dbReference type="ChEBI" id="CHEBI:15378"/>
        <dbReference type="ChEBI" id="CHEBI:30616"/>
        <dbReference type="ChEBI" id="CHEBI:43474"/>
        <dbReference type="ChEBI" id="CHEBI:456216"/>
        <dbReference type="EC" id="5.6.2.3"/>
    </reaction>
</comment>
<evidence type="ECO:0000256" key="1">
    <source>
        <dbReference type="RuleBase" id="RU363044"/>
    </source>
</evidence>
<dbReference type="EC" id="5.6.2.3" evidence="1"/>
<dbReference type="Gene3D" id="3.40.50.300">
    <property type="entry name" value="P-loop containing nucleotide triphosphate hydrolases"/>
    <property type="match status" value="1"/>
</dbReference>
<keyword evidence="4" id="KW-1185">Reference proteome</keyword>
<dbReference type="EMBL" id="CP144747">
    <property type="protein sequence ID" value="WVZ63168.1"/>
    <property type="molecule type" value="Genomic_DNA"/>
</dbReference>
<comment type="cofactor">
    <cofactor evidence="1">
        <name>Mg(2+)</name>
        <dbReference type="ChEBI" id="CHEBI:18420"/>
    </cofactor>
</comment>
<keyword evidence="1" id="KW-0067">ATP-binding</keyword>
<dbReference type="Pfam" id="PF05970">
    <property type="entry name" value="PIF1"/>
    <property type="match status" value="1"/>
</dbReference>
<evidence type="ECO:0000313" key="3">
    <source>
        <dbReference type="EMBL" id="WVZ63168.1"/>
    </source>
</evidence>
<dbReference type="InterPro" id="IPR027417">
    <property type="entry name" value="P-loop_NTPase"/>
</dbReference>
<reference evidence="3 4" key="1">
    <citation type="submission" date="2024-02" db="EMBL/GenBank/DDBJ databases">
        <title>High-quality chromosome-scale genome assembly of Pensacola bahiagrass (Paspalum notatum Flugge var. saurae).</title>
        <authorList>
            <person name="Vega J.M."/>
            <person name="Podio M."/>
            <person name="Orjuela J."/>
            <person name="Siena L.A."/>
            <person name="Pessino S.C."/>
            <person name="Combes M.C."/>
            <person name="Mariac C."/>
            <person name="Albertini E."/>
            <person name="Pupilli F."/>
            <person name="Ortiz J.P.A."/>
            <person name="Leblanc O."/>
        </authorList>
    </citation>
    <scope>NUCLEOTIDE SEQUENCE [LARGE SCALE GENOMIC DNA]</scope>
    <source>
        <strain evidence="3">R1</strain>
        <tissue evidence="3">Leaf</tissue>
    </source>
</reference>
<dbReference type="AlphaFoldDB" id="A0AAQ3SYI2"/>
<dbReference type="GO" id="GO:0016787">
    <property type="term" value="F:hydrolase activity"/>
    <property type="evidence" value="ECO:0007669"/>
    <property type="project" value="UniProtKB-KW"/>
</dbReference>
<comment type="similarity">
    <text evidence="1">Belongs to the helicase family.</text>
</comment>
<feature type="domain" description="DNA helicase Pif1-like DEAD-box helicase" evidence="2">
    <location>
        <begin position="23"/>
        <end position="103"/>
    </location>
</feature>
<dbReference type="Proteomes" id="UP001341281">
    <property type="component" value="Chromosome 03"/>
</dbReference>
<dbReference type="GO" id="GO:0000723">
    <property type="term" value="P:telomere maintenance"/>
    <property type="evidence" value="ECO:0007669"/>
    <property type="project" value="InterPro"/>
</dbReference>
<evidence type="ECO:0000259" key="2">
    <source>
        <dbReference type="Pfam" id="PF05970"/>
    </source>
</evidence>
<evidence type="ECO:0000313" key="4">
    <source>
        <dbReference type="Proteomes" id="UP001341281"/>
    </source>
</evidence>
<dbReference type="GO" id="GO:0006281">
    <property type="term" value="P:DNA repair"/>
    <property type="evidence" value="ECO:0007669"/>
    <property type="project" value="UniProtKB-KW"/>
</dbReference>
<name>A0AAQ3SYI2_PASNO</name>
<keyword evidence="1" id="KW-0233">DNA recombination</keyword>
<protein>
    <recommendedName>
        <fullName evidence="1">ATP-dependent DNA helicase</fullName>
        <ecNumber evidence="1">5.6.2.3</ecNumber>
    </recommendedName>
</protein>
<dbReference type="PANTHER" id="PTHR10492:SF92">
    <property type="entry name" value="ATP-DEPENDENT DNA HELICASE"/>
    <property type="match status" value="1"/>
</dbReference>